<gene>
    <name evidence="1" type="ORF">AAP_03163</name>
</gene>
<comment type="caution">
    <text evidence="1">The sequence shown here is derived from an EMBL/GenBank/DDBJ whole genome shotgun (WGS) entry which is preliminary data.</text>
</comment>
<name>A0A167YZ41_9EURO</name>
<organism evidence="1 2">
    <name type="scientific">Ascosphaera apis ARSEF 7405</name>
    <dbReference type="NCBI Taxonomy" id="392613"/>
    <lineage>
        <taxon>Eukaryota</taxon>
        <taxon>Fungi</taxon>
        <taxon>Dikarya</taxon>
        <taxon>Ascomycota</taxon>
        <taxon>Pezizomycotina</taxon>
        <taxon>Eurotiomycetes</taxon>
        <taxon>Eurotiomycetidae</taxon>
        <taxon>Onygenales</taxon>
        <taxon>Ascosphaeraceae</taxon>
        <taxon>Ascosphaera</taxon>
    </lineage>
</organism>
<dbReference type="AlphaFoldDB" id="A0A167YZ41"/>
<sequence length="71" mass="7778">MPLAGFNTHELPKLPAALTYGQPSDLYYGSGAISRPRSLWIPINIVAKDFASHLTSNPLHPMDIESVTKTE</sequence>
<keyword evidence="2" id="KW-1185">Reference proteome</keyword>
<evidence type="ECO:0000313" key="1">
    <source>
        <dbReference type="EMBL" id="KZZ91944.1"/>
    </source>
</evidence>
<dbReference type="EMBL" id="AZGZ01000012">
    <property type="protein sequence ID" value="KZZ91944.1"/>
    <property type="molecule type" value="Genomic_DNA"/>
</dbReference>
<protein>
    <submittedName>
        <fullName evidence="1">Uncharacterized protein</fullName>
    </submittedName>
</protein>
<proteinExistence type="predicted"/>
<dbReference type="VEuPathDB" id="FungiDB:AAP_03163"/>
<dbReference type="Proteomes" id="UP000242877">
    <property type="component" value="Unassembled WGS sequence"/>
</dbReference>
<accession>A0A167YZ41</accession>
<reference evidence="1 2" key="1">
    <citation type="journal article" date="2016" name="Genome Biol. Evol.">
        <title>Divergent and convergent evolution of fungal pathogenicity.</title>
        <authorList>
            <person name="Shang Y."/>
            <person name="Xiao G."/>
            <person name="Zheng P."/>
            <person name="Cen K."/>
            <person name="Zhan S."/>
            <person name="Wang C."/>
        </authorList>
    </citation>
    <scope>NUCLEOTIDE SEQUENCE [LARGE SCALE GENOMIC DNA]</scope>
    <source>
        <strain evidence="1 2">ARSEF 7405</strain>
    </source>
</reference>
<evidence type="ECO:0000313" key="2">
    <source>
        <dbReference type="Proteomes" id="UP000242877"/>
    </source>
</evidence>